<comment type="similarity">
    <text evidence="1 7">Belongs to the peptidase M3 family.</text>
</comment>
<dbReference type="InterPro" id="IPR045090">
    <property type="entry name" value="Pept_M3A_M3B"/>
</dbReference>
<keyword evidence="6 7" id="KW-0482">Metalloprotease</keyword>
<evidence type="ECO:0000259" key="8">
    <source>
        <dbReference type="Pfam" id="PF01432"/>
    </source>
</evidence>
<evidence type="ECO:0000256" key="4">
    <source>
        <dbReference type="ARBA" id="ARBA00022801"/>
    </source>
</evidence>
<evidence type="ECO:0000256" key="5">
    <source>
        <dbReference type="ARBA" id="ARBA00022833"/>
    </source>
</evidence>
<dbReference type="PANTHER" id="PTHR11804:SF84">
    <property type="entry name" value="SACCHAROLYSIN"/>
    <property type="match status" value="1"/>
</dbReference>
<evidence type="ECO:0000256" key="3">
    <source>
        <dbReference type="ARBA" id="ARBA00022723"/>
    </source>
</evidence>
<keyword evidence="2 7" id="KW-0645">Protease</keyword>
<feature type="domain" description="Peptidase M3A/M3B catalytic" evidence="8">
    <location>
        <begin position="226"/>
        <end position="668"/>
    </location>
</feature>
<evidence type="ECO:0000313" key="9">
    <source>
        <dbReference type="EMBL" id="MFG6204453.1"/>
    </source>
</evidence>
<organism evidence="9 10">
    <name type="scientific">Pseudomonas retamae</name>
    <dbReference type="NCBI Taxonomy" id="702110"/>
    <lineage>
        <taxon>Bacteria</taxon>
        <taxon>Pseudomonadati</taxon>
        <taxon>Pseudomonadota</taxon>
        <taxon>Gammaproteobacteria</taxon>
        <taxon>Pseudomonadales</taxon>
        <taxon>Pseudomonadaceae</taxon>
        <taxon>Pseudomonas</taxon>
    </lineage>
</organism>
<comment type="caution">
    <text evidence="9">The sequence shown here is derived from an EMBL/GenBank/DDBJ whole genome shotgun (WGS) entry which is preliminary data.</text>
</comment>
<name>A0ABW7D938_9PSED</name>
<keyword evidence="4 7" id="KW-0378">Hydrolase</keyword>
<evidence type="ECO:0000256" key="1">
    <source>
        <dbReference type="ARBA" id="ARBA00006040"/>
    </source>
</evidence>
<dbReference type="PANTHER" id="PTHR11804">
    <property type="entry name" value="PROTEASE M3 THIMET OLIGOPEPTIDASE-RELATED"/>
    <property type="match status" value="1"/>
</dbReference>
<dbReference type="EMBL" id="JBIEIL010000003">
    <property type="protein sequence ID" value="MFG6204453.1"/>
    <property type="molecule type" value="Genomic_DNA"/>
</dbReference>
<evidence type="ECO:0000256" key="6">
    <source>
        <dbReference type="ARBA" id="ARBA00023049"/>
    </source>
</evidence>
<proteinExistence type="inferred from homology"/>
<dbReference type="SUPFAM" id="SSF55486">
    <property type="entry name" value="Metalloproteases ('zincins'), catalytic domain"/>
    <property type="match status" value="1"/>
</dbReference>
<dbReference type="InterPro" id="IPR024077">
    <property type="entry name" value="Neurolysin/TOP_dom2"/>
</dbReference>
<protein>
    <submittedName>
        <fullName evidence="9">M3 family metallopeptidase</fullName>
    </submittedName>
</protein>
<accession>A0ABW7D938</accession>
<evidence type="ECO:0000256" key="7">
    <source>
        <dbReference type="RuleBase" id="RU003435"/>
    </source>
</evidence>
<gene>
    <name evidence="9" type="ORF">ACGSLL_08770</name>
</gene>
<dbReference type="Gene3D" id="3.40.390.10">
    <property type="entry name" value="Collagenase (Catalytic Domain)"/>
    <property type="match status" value="1"/>
</dbReference>
<evidence type="ECO:0000313" key="10">
    <source>
        <dbReference type="Proteomes" id="UP001605918"/>
    </source>
</evidence>
<evidence type="ECO:0000256" key="2">
    <source>
        <dbReference type="ARBA" id="ARBA00022670"/>
    </source>
</evidence>
<dbReference type="Gene3D" id="1.10.1370.10">
    <property type="entry name" value="Neurolysin, domain 3"/>
    <property type="match status" value="1"/>
</dbReference>
<comment type="cofactor">
    <cofactor evidence="7">
        <name>Zn(2+)</name>
        <dbReference type="ChEBI" id="CHEBI:29105"/>
    </cofactor>
    <text evidence="7">Binds 1 zinc ion.</text>
</comment>
<keyword evidence="10" id="KW-1185">Reference proteome</keyword>
<keyword evidence="3 7" id="KW-0479">Metal-binding</keyword>
<dbReference type="RefSeq" id="WP_394504935.1">
    <property type="nucleotide sequence ID" value="NZ_JBIEIL010000003.1"/>
</dbReference>
<dbReference type="InterPro" id="IPR001567">
    <property type="entry name" value="Pept_M3A_M3B_dom"/>
</dbReference>
<reference evidence="9 10" key="1">
    <citation type="submission" date="2024-10" db="EMBL/GenBank/DDBJ databases">
        <title>Whole genome of Pseudomonas sp Strain RB5.</title>
        <authorList>
            <person name="Selami N."/>
        </authorList>
    </citation>
    <scope>NUCLEOTIDE SEQUENCE [LARGE SCALE GENOMIC DNA]</scope>
    <source>
        <strain evidence="9 10">RB5</strain>
    </source>
</reference>
<dbReference type="Pfam" id="PF01432">
    <property type="entry name" value="Peptidase_M3"/>
    <property type="match status" value="1"/>
</dbReference>
<keyword evidence="5 7" id="KW-0862">Zinc</keyword>
<sequence length="675" mass="76274">MPPANPLLQRWQLPAWSEIQAEHLVPAFDAIVADNQRIIAEVIATQTVHPNWDDLVIAIDEADARIAEAIAIVEVLDTVKGADADWLAQSAQCSLIAKRYRAQKFANLGLYRTYQGLERSPIAASFDAFRKASLAKTLLGFRQTGIELPAEQRERLAAITVDIDLQQQLFLINLERSNAAWTRQIDEFATLDGLSAAFKDQLLLNARQAGKTGWLLTLDRSTYEYLMKNASDRRLREAYFVAFNTRASDQGPHADRFDNGPVLQKLLALRHEEARLLGFESFAHLRLSQQMAASPAQVEAFLKQQIAHNQAVLQQDTQALQAFAATRGVEHLQAWDYDYFAEQWRQQHSASALKGLRQYFALDETLSRFCQFVEHLFGIKLTERKDLSHWHDSVRLVEVSEYEQVIGFIYLDLFHRQDAPDYAMTHTVRDHRINAEGRPAQPIAVLHCNFPPISGGHQYLLSHKGLRVLFHEFGHCLQHVLIRSPHHNLSGISQMARDSGEFAGQLFEQLSLSEEFLQWLSTQHENRVPLNRAQITSALAAIAAHTSRDTATLLLESLLDLELHHSEANGRNVQQCFDAVLQQIPQLNLPAYYRFANSFDYVVTGYEASVYAYKWSGVLASEAFKRVEREGVFNAQTGRDLRDAFFSGNSVSLLSALEKFLGEPVRTDLFAAVGN</sequence>
<dbReference type="Proteomes" id="UP001605918">
    <property type="component" value="Unassembled WGS sequence"/>
</dbReference>
<dbReference type="InterPro" id="IPR024079">
    <property type="entry name" value="MetalloPept_cat_dom_sf"/>
</dbReference>